<dbReference type="Proteomes" id="UP000054559">
    <property type="component" value="Unassembled WGS sequence"/>
</dbReference>
<feature type="region of interest" description="Disordered" evidence="1">
    <location>
        <begin position="131"/>
        <end position="159"/>
    </location>
</feature>
<accession>A0A0J8QW18</accession>
<evidence type="ECO:0000313" key="2">
    <source>
        <dbReference type="EMBL" id="KMU76255.1"/>
    </source>
</evidence>
<protein>
    <submittedName>
        <fullName evidence="2">Uncharacterized protein</fullName>
    </submittedName>
</protein>
<dbReference type="AlphaFoldDB" id="A0A0J8QW18"/>
<sequence>MTVDVRRSAKGRRAADTARNSEFTSEEQRSQQQDRSRLLTLVKLVIPSGASNLQADGVGVGRFAGYFVSIDEHTARVKMFGLRRSIMQLSGAHHRRCRRRPGRARQSSGVGRRQRGVHDCWSSAWARDAKDTRGHTASIRRPGQSAYPPRPALDHPPGQAIRSDLVLGTSLSTVKNVGRIQTAALVDLRRTKTRAGMPMPAGSVCSSLASFHAALGESGQNFGLKILLIGNPLLNNISPCPSVWRVPSHQSTGWPSFVRRVAVPIIDCQCRSYVFAATFATCFTPSRISDPLTQPSPPRP</sequence>
<dbReference type="EMBL" id="DS268120">
    <property type="protein sequence ID" value="KMU76255.1"/>
    <property type="molecule type" value="Genomic_DNA"/>
</dbReference>
<reference evidence="3" key="1">
    <citation type="journal article" date="2010" name="Genome Res.">
        <title>Population genomic sequencing of Coccidioides fungi reveals recent hybridization and transposon control.</title>
        <authorList>
            <person name="Neafsey D.E."/>
            <person name="Barker B.M."/>
            <person name="Sharpton T.J."/>
            <person name="Stajich J.E."/>
            <person name="Park D.J."/>
            <person name="Whiston E."/>
            <person name="Hung C.-Y."/>
            <person name="McMahan C."/>
            <person name="White J."/>
            <person name="Sykes S."/>
            <person name="Heiman D."/>
            <person name="Young S."/>
            <person name="Zeng Q."/>
            <person name="Abouelleil A."/>
            <person name="Aftuck L."/>
            <person name="Bessette D."/>
            <person name="Brown A."/>
            <person name="FitzGerald M."/>
            <person name="Lui A."/>
            <person name="Macdonald J.P."/>
            <person name="Priest M."/>
            <person name="Orbach M.J."/>
            <person name="Galgiani J.N."/>
            <person name="Kirkland T.N."/>
            <person name="Cole G.T."/>
            <person name="Birren B.W."/>
            <person name="Henn M.R."/>
            <person name="Taylor J.W."/>
            <person name="Rounsley S.D."/>
        </authorList>
    </citation>
    <scope>NUCLEOTIDE SEQUENCE [LARGE SCALE GENOMIC DNA]</scope>
    <source>
        <strain evidence="3">RMSCC 3703</strain>
    </source>
</reference>
<gene>
    <name evidence="2" type="ORF">CISG_00989</name>
</gene>
<evidence type="ECO:0000256" key="1">
    <source>
        <dbReference type="SAM" id="MobiDB-lite"/>
    </source>
</evidence>
<name>A0A0J8QW18_COCIT</name>
<evidence type="ECO:0000313" key="3">
    <source>
        <dbReference type="Proteomes" id="UP000054559"/>
    </source>
</evidence>
<feature type="region of interest" description="Disordered" evidence="1">
    <location>
        <begin position="1"/>
        <end position="34"/>
    </location>
</feature>
<proteinExistence type="predicted"/>
<organism evidence="2 3">
    <name type="scientific">Coccidioides immitis RMSCC 3703</name>
    <dbReference type="NCBI Taxonomy" id="454286"/>
    <lineage>
        <taxon>Eukaryota</taxon>
        <taxon>Fungi</taxon>
        <taxon>Dikarya</taxon>
        <taxon>Ascomycota</taxon>
        <taxon>Pezizomycotina</taxon>
        <taxon>Eurotiomycetes</taxon>
        <taxon>Eurotiomycetidae</taxon>
        <taxon>Onygenales</taxon>
        <taxon>Onygenaceae</taxon>
        <taxon>Coccidioides</taxon>
    </lineage>
</organism>